<proteinExistence type="predicted"/>
<dbReference type="Proteomes" id="UP000538929">
    <property type="component" value="Unassembled WGS sequence"/>
</dbReference>
<evidence type="ECO:0000259" key="2">
    <source>
        <dbReference type="PROSITE" id="PS51352"/>
    </source>
</evidence>
<dbReference type="InterPro" id="IPR000643">
    <property type="entry name" value="Iodothyronine_deiodinase"/>
</dbReference>
<sequence>MGDPAPGPTGTPTRPPDTTIALDRSVKREPDPTPGAQMDLRPPADPAGSDHRFDRFRTRLLIDDMTFGRNALGPGSPVPGFDLPTLDGNRFTSGALGPRPVLMVFGSRTCPVTESAVPALKRLHVRYGERVRFVLVNTREAHPGQTIGRPTTDADKHRHARQLRHHHGVPFEVAVDDIDGTPHRAFTPKPNPAHLIDPGGIIRFRAHWVNDEAALRAALDRTTSGETVHGRSRAMVGPLLRAVGRLPAVVAAAGSGTGHDVWRAAPPLAVLGAVSRLLARLPADRRGPAPPWQRSCRPAPPSRACSSCRADTAAHAPVRRHRGVRGGHDGGGDRGSDAGGSRPPRGRTGPGRRPNAGRGRWRRPGRGSRRR</sequence>
<feature type="compositionally biased region" description="Basic and acidic residues" evidence="1">
    <location>
        <begin position="326"/>
        <end position="336"/>
    </location>
</feature>
<reference evidence="4" key="1">
    <citation type="submission" date="2019-10" db="EMBL/GenBank/DDBJ databases">
        <title>Streptomyces sp. nov., a novel actinobacterium isolated from alkaline environment.</title>
        <authorList>
            <person name="Golinska P."/>
        </authorList>
    </citation>
    <scope>NUCLEOTIDE SEQUENCE [LARGE SCALE GENOMIC DNA]</scope>
    <source>
        <strain evidence="4">DSM 42118</strain>
    </source>
</reference>
<name>A0A7W3TFV9_9ACTN</name>
<feature type="compositionally biased region" description="Basic residues" evidence="1">
    <location>
        <begin position="359"/>
        <end position="371"/>
    </location>
</feature>
<feature type="domain" description="Thioredoxin" evidence="2">
    <location>
        <begin position="72"/>
        <end position="224"/>
    </location>
</feature>
<feature type="compositionally biased region" description="Pro residues" evidence="1">
    <location>
        <begin position="1"/>
        <end position="15"/>
    </location>
</feature>
<evidence type="ECO:0000313" key="3">
    <source>
        <dbReference type="EMBL" id="MBB0246017.1"/>
    </source>
</evidence>
<dbReference type="InterPro" id="IPR013766">
    <property type="entry name" value="Thioredoxin_domain"/>
</dbReference>
<dbReference type="EMBL" id="VKHT01000698">
    <property type="protein sequence ID" value="MBB0246017.1"/>
    <property type="molecule type" value="Genomic_DNA"/>
</dbReference>
<accession>A0A7W3TFV9</accession>
<dbReference type="SUPFAM" id="SSF52833">
    <property type="entry name" value="Thioredoxin-like"/>
    <property type="match status" value="1"/>
</dbReference>
<protein>
    <recommendedName>
        <fullName evidence="2">Thioredoxin domain-containing protein</fullName>
    </recommendedName>
</protein>
<comment type="caution">
    <text evidence="3">The sequence shown here is derived from an EMBL/GenBank/DDBJ whole genome shotgun (WGS) entry which is preliminary data.</text>
</comment>
<feature type="region of interest" description="Disordered" evidence="1">
    <location>
        <begin position="283"/>
        <end position="371"/>
    </location>
</feature>
<dbReference type="AlphaFoldDB" id="A0A7W3TFV9"/>
<feature type="compositionally biased region" description="Low complexity" evidence="1">
    <location>
        <begin position="339"/>
        <end position="358"/>
    </location>
</feature>
<gene>
    <name evidence="3" type="ORF">FNQ90_18370</name>
</gene>
<organism evidence="3 4">
    <name type="scientific">Streptomyces alkaliphilus</name>
    <dbReference type="NCBI Taxonomy" id="1472722"/>
    <lineage>
        <taxon>Bacteria</taxon>
        <taxon>Bacillati</taxon>
        <taxon>Actinomycetota</taxon>
        <taxon>Actinomycetes</taxon>
        <taxon>Kitasatosporales</taxon>
        <taxon>Streptomycetaceae</taxon>
        <taxon>Streptomyces</taxon>
    </lineage>
</organism>
<evidence type="ECO:0000313" key="4">
    <source>
        <dbReference type="Proteomes" id="UP000538929"/>
    </source>
</evidence>
<dbReference type="PROSITE" id="PS51352">
    <property type="entry name" value="THIOREDOXIN_2"/>
    <property type="match status" value="1"/>
</dbReference>
<dbReference type="Pfam" id="PF00837">
    <property type="entry name" value="T4_deiodinase"/>
    <property type="match status" value="1"/>
</dbReference>
<keyword evidence="4" id="KW-1185">Reference proteome</keyword>
<dbReference type="Gene3D" id="3.40.30.10">
    <property type="entry name" value="Glutaredoxin"/>
    <property type="match status" value="1"/>
</dbReference>
<dbReference type="InterPro" id="IPR036249">
    <property type="entry name" value="Thioredoxin-like_sf"/>
</dbReference>
<feature type="region of interest" description="Disordered" evidence="1">
    <location>
        <begin position="1"/>
        <end position="51"/>
    </location>
</feature>
<dbReference type="CDD" id="cd02966">
    <property type="entry name" value="TlpA_like_family"/>
    <property type="match status" value="1"/>
</dbReference>
<dbReference type="GO" id="GO:0004800">
    <property type="term" value="F:thyroxine 5'-deiodinase activity"/>
    <property type="evidence" value="ECO:0007669"/>
    <property type="project" value="InterPro"/>
</dbReference>
<evidence type="ECO:0000256" key="1">
    <source>
        <dbReference type="SAM" id="MobiDB-lite"/>
    </source>
</evidence>